<reference evidence="1 2" key="1">
    <citation type="submission" date="2019-12" db="EMBL/GenBank/DDBJ databases">
        <title>Snethiella sp. nov. sp. isolated from sea sand.</title>
        <authorList>
            <person name="Kim J."/>
            <person name="Jeong S.E."/>
            <person name="Jung H.S."/>
            <person name="Jeon C.O."/>
        </authorList>
    </citation>
    <scope>NUCLEOTIDE SEQUENCE [LARGE SCALE GENOMIC DNA]</scope>
    <source>
        <strain evidence="1 2">DP05</strain>
    </source>
</reference>
<sequence length="502" mass="54832">MKTNVIERLSDAAENFKIEGPRPLMRELPDPESYPVQHLGPTLEKAALAIHEKTQAPIAICAQSVLGAATLAVQGHADIELPTGQIKPLSNFLVTVAGSGERKSACDSEALRAIIQHEADLREEYWVEILDHKNRFDAWDKQRQQILSDKQKYPGTDEKNIALAALGPKPEPPLGPMLFAPEPTIEGLAKHFLHGQPSVGVFSAEGGQFIGGHGMREEKKLLSVAGYSSLWDGEPIRRIRAGDGSVIISGRRLAIHLMAQPDVAAIMLSDRVLADQGFLSRLLVVAPKSAAGTRLWKEADARADIALTQYSARLLSILKTPFPLVENTRNELSPHVIKLSAEARSKWVQFADHIEGGLGSGGAFDPIRGLAGKLPEHAARLGAVIALVDNLNTRLLSPDHMGAGIVLAQFYAEEAMRLFSIGMVSENLRTAQFVLDWLLSRYSGSTVPLSYIYQFGPSQIRTASAARKVMKILEEHNWVASADGGAVIDGHKYRDAWKVWEE</sequence>
<organism evidence="1 2">
    <name type="scientific">Sneathiella litorea</name>
    <dbReference type="NCBI Taxonomy" id="2606216"/>
    <lineage>
        <taxon>Bacteria</taxon>
        <taxon>Pseudomonadati</taxon>
        <taxon>Pseudomonadota</taxon>
        <taxon>Alphaproteobacteria</taxon>
        <taxon>Sneathiellales</taxon>
        <taxon>Sneathiellaceae</taxon>
        <taxon>Sneathiella</taxon>
    </lineage>
</organism>
<evidence type="ECO:0000313" key="1">
    <source>
        <dbReference type="EMBL" id="MZR29658.1"/>
    </source>
</evidence>
<evidence type="ECO:0000313" key="2">
    <source>
        <dbReference type="Proteomes" id="UP000476030"/>
    </source>
</evidence>
<keyword evidence="2" id="KW-1185">Reference proteome</keyword>
<dbReference type="InterPro" id="IPR025048">
    <property type="entry name" value="DUF3987"/>
</dbReference>
<dbReference type="EMBL" id="WTUW01000001">
    <property type="protein sequence ID" value="MZR29658.1"/>
    <property type="molecule type" value="Genomic_DNA"/>
</dbReference>
<proteinExistence type="predicted"/>
<dbReference type="RefSeq" id="WP_161314112.1">
    <property type="nucleotide sequence ID" value="NZ_WTUW01000001.1"/>
</dbReference>
<protein>
    <submittedName>
        <fullName evidence="1">DUF3987 domain-containing protein</fullName>
    </submittedName>
</protein>
<dbReference type="Pfam" id="PF13148">
    <property type="entry name" value="DUF3987"/>
    <property type="match status" value="1"/>
</dbReference>
<name>A0A6L8W3R8_9PROT</name>
<accession>A0A6L8W3R8</accession>
<dbReference type="AlphaFoldDB" id="A0A6L8W3R8"/>
<gene>
    <name evidence="1" type="ORF">GQE98_03320</name>
</gene>
<comment type="caution">
    <text evidence="1">The sequence shown here is derived from an EMBL/GenBank/DDBJ whole genome shotgun (WGS) entry which is preliminary data.</text>
</comment>
<dbReference type="Proteomes" id="UP000476030">
    <property type="component" value="Unassembled WGS sequence"/>
</dbReference>